<dbReference type="AlphaFoldDB" id="A0A2D2LX49"/>
<dbReference type="CDD" id="cd03443">
    <property type="entry name" value="PaaI_thioesterase"/>
    <property type="match status" value="1"/>
</dbReference>
<dbReference type="Proteomes" id="UP000229340">
    <property type="component" value="Plasmid pNP7-1"/>
</dbReference>
<dbReference type="EMBL" id="CP024444">
    <property type="protein sequence ID" value="ATR79599.1"/>
    <property type="molecule type" value="Genomic_DNA"/>
</dbReference>
<feature type="domain" description="Thioesterase" evidence="2">
    <location>
        <begin position="18"/>
        <end position="86"/>
    </location>
</feature>
<dbReference type="SUPFAM" id="SSF54637">
    <property type="entry name" value="Thioesterase/thiol ester dehydrase-isomerase"/>
    <property type="match status" value="1"/>
</dbReference>
<gene>
    <name evidence="3" type="ORF">NP7_09520</name>
</gene>
<proteinExistence type="predicted"/>
<dbReference type="GO" id="GO:0016289">
    <property type="term" value="F:acyl-CoA hydrolase activity"/>
    <property type="evidence" value="ECO:0007669"/>
    <property type="project" value="UniProtKB-ARBA"/>
</dbReference>
<reference evidence="4" key="1">
    <citation type="submission" date="2017-10" db="EMBL/GenBank/DDBJ databases">
        <title>Complete genome sequence of Moraxella osloensis NP7 isolated from human skin.</title>
        <authorList>
            <person name="Lee K."/>
            <person name="Lim J.Y."/>
            <person name="Hwang I."/>
        </authorList>
    </citation>
    <scope>NUCLEOTIDE SEQUENCE [LARGE SCALE GENOMIC DNA]</scope>
    <source>
        <strain evidence="4">NP7</strain>
        <plasmid evidence="4">pnp7-1</plasmid>
    </source>
</reference>
<evidence type="ECO:0000259" key="2">
    <source>
        <dbReference type="Pfam" id="PF03061"/>
    </source>
</evidence>
<accession>A0A2D2LX49</accession>
<dbReference type="Gene3D" id="3.10.129.10">
    <property type="entry name" value="Hotdog Thioesterase"/>
    <property type="match status" value="1"/>
</dbReference>
<sequence length="99" mass="10911">MGDKYPLVECNRSWLYQCTLLDSAVGCAIQTQLPKGKGYTTLEIKVNMMRPLTQELPVIRAEGRTLHVGRQTAVAEGKIIGVDGKVYAHATTTCLIFDI</sequence>
<protein>
    <submittedName>
        <fullName evidence="3">Thioesterase</fullName>
    </submittedName>
</protein>
<organism evidence="3 4">
    <name type="scientific">Faucicola osloensis</name>
    <name type="common">Moraxella osloensis</name>
    <dbReference type="NCBI Taxonomy" id="34062"/>
    <lineage>
        <taxon>Bacteria</taxon>
        <taxon>Pseudomonadati</taxon>
        <taxon>Pseudomonadota</taxon>
        <taxon>Gammaproteobacteria</taxon>
        <taxon>Moraxellales</taxon>
        <taxon>Moraxellaceae</taxon>
        <taxon>Faucicola</taxon>
    </lineage>
</organism>
<evidence type="ECO:0000313" key="4">
    <source>
        <dbReference type="Proteomes" id="UP000229340"/>
    </source>
</evidence>
<dbReference type="InterPro" id="IPR029069">
    <property type="entry name" value="HotDog_dom_sf"/>
</dbReference>
<dbReference type="Pfam" id="PF03061">
    <property type="entry name" value="4HBT"/>
    <property type="match status" value="1"/>
</dbReference>
<keyword evidence="1" id="KW-0378">Hydrolase</keyword>
<evidence type="ECO:0000313" key="3">
    <source>
        <dbReference type="EMBL" id="ATR79599.1"/>
    </source>
</evidence>
<keyword evidence="3" id="KW-0614">Plasmid</keyword>
<dbReference type="InterPro" id="IPR006683">
    <property type="entry name" value="Thioestr_dom"/>
</dbReference>
<dbReference type="NCBIfam" id="TIGR00369">
    <property type="entry name" value="unchar_dom_1"/>
    <property type="match status" value="1"/>
</dbReference>
<geneLocation type="plasmid" evidence="4">
    <name>pnp7-1</name>
</geneLocation>
<dbReference type="InterPro" id="IPR003736">
    <property type="entry name" value="PAAI_dom"/>
</dbReference>
<evidence type="ECO:0000256" key="1">
    <source>
        <dbReference type="ARBA" id="ARBA00022801"/>
    </source>
</evidence>
<name>A0A2D2LX49_FAUOS</name>